<keyword evidence="1" id="KW-0472">Membrane</keyword>
<dbReference type="InterPro" id="IPR025489">
    <property type="entry name" value="DUF4381"/>
</dbReference>
<evidence type="ECO:0000313" key="2">
    <source>
        <dbReference type="EMBL" id="MBB3168545.1"/>
    </source>
</evidence>
<evidence type="ECO:0008006" key="4">
    <source>
        <dbReference type="Google" id="ProtNLM"/>
    </source>
</evidence>
<evidence type="ECO:0000256" key="1">
    <source>
        <dbReference type="SAM" id="Phobius"/>
    </source>
</evidence>
<dbReference type="AlphaFoldDB" id="A0A839UT66"/>
<accession>A0A839UT66</accession>
<gene>
    <name evidence="2" type="ORF">FHS30_001729</name>
</gene>
<reference evidence="2 3" key="1">
    <citation type="submission" date="2020-08" db="EMBL/GenBank/DDBJ databases">
        <title>Genomic Encyclopedia of Type Strains, Phase III (KMG-III): the genomes of soil and plant-associated and newly described type strains.</title>
        <authorList>
            <person name="Whitman W."/>
        </authorList>
    </citation>
    <scope>NUCLEOTIDE SEQUENCE [LARGE SCALE GENOMIC DNA]</scope>
    <source>
        <strain evidence="2 3">CECT 8571</strain>
    </source>
</reference>
<keyword evidence="1" id="KW-1133">Transmembrane helix</keyword>
<feature type="transmembrane region" description="Helical" evidence="1">
    <location>
        <begin position="25"/>
        <end position="44"/>
    </location>
</feature>
<keyword evidence="1" id="KW-0812">Transmembrane</keyword>
<keyword evidence="3" id="KW-1185">Reference proteome</keyword>
<organism evidence="2 3">
    <name type="scientific">Simiduia aestuariiviva</name>
    <dbReference type="NCBI Taxonomy" id="1510459"/>
    <lineage>
        <taxon>Bacteria</taxon>
        <taxon>Pseudomonadati</taxon>
        <taxon>Pseudomonadota</taxon>
        <taxon>Gammaproteobacteria</taxon>
        <taxon>Cellvibrionales</taxon>
        <taxon>Cellvibrionaceae</taxon>
        <taxon>Simiduia</taxon>
    </lineage>
</organism>
<sequence>MTTQTLPLKDIHLPPDISLWPLAPGWWMLIALLLVFVVLMARWARRHYRKMSASIHLRRQTQILLAQYAQDYESNRNAQQLAQNTNALLRRVVLSVGHLQAARFTDDKWVSFIKKHWKNTAPFPPRIDPLLVTQPYTPEPILNHSDLVACLAHLKQWLDDYIKESHRVVA</sequence>
<dbReference type="RefSeq" id="WP_183910019.1">
    <property type="nucleotide sequence ID" value="NZ_JACHXZ010000002.1"/>
</dbReference>
<dbReference type="EMBL" id="JACHXZ010000002">
    <property type="protein sequence ID" value="MBB3168545.1"/>
    <property type="molecule type" value="Genomic_DNA"/>
</dbReference>
<proteinExistence type="predicted"/>
<evidence type="ECO:0000313" key="3">
    <source>
        <dbReference type="Proteomes" id="UP000559987"/>
    </source>
</evidence>
<dbReference type="Proteomes" id="UP000559987">
    <property type="component" value="Unassembled WGS sequence"/>
</dbReference>
<protein>
    <recommendedName>
        <fullName evidence="4">DUF4381 domain-containing protein</fullName>
    </recommendedName>
</protein>
<comment type="caution">
    <text evidence="2">The sequence shown here is derived from an EMBL/GenBank/DDBJ whole genome shotgun (WGS) entry which is preliminary data.</text>
</comment>
<dbReference type="Pfam" id="PF14316">
    <property type="entry name" value="DUF4381"/>
    <property type="match status" value="1"/>
</dbReference>
<name>A0A839UT66_9GAMM</name>